<comment type="caution">
    <text evidence="8">The sequence shown here is derived from an EMBL/GenBank/DDBJ whole genome shotgun (WGS) entry which is preliminary data.</text>
</comment>
<feature type="domain" description="Poly-beta-hydroxybutyrate polymerase N-terminal" evidence="7">
    <location>
        <begin position="105"/>
        <end position="277"/>
    </location>
</feature>
<keyword evidence="3" id="KW-0808">Transferase</keyword>
<evidence type="ECO:0000256" key="5">
    <source>
        <dbReference type="SAM" id="Coils"/>
    </source>
</evidence>
<keyword evidence="2" id="KW-0963">Cytoplasm</keyword>
<dbReference type="InterPro" id="IPR010963">
    <property type="entry name" value="PHA_synth_I"/>
</dbReference>
<dbReference type="RefSeq" id="WP_165046893.1">
    <property type="nucleotide sequence ID" value="NZ_JAALFE010000002.1"/>
</dbReference>
<proteinExistence type="predicted"/>
<dbReference type="GO" id="GO:0005737">
    <property type="term" value="C:cytoplasm"/>
    <property type="evidence" value="ECO:0007669"/>
    <property type="project" value="UniProtKB-SubCell"/>
</dbReference>
<feature type="domain" description="AB hydrolase-1" evidence="6">
    <location>
        <begin position="278"/>
        <end position="521"/>
    </location>
</feature>
<dbReference type="InterPro" id="IPR000073">
    <property type="entry name" value="AB_hydrolase_1"/>
</dbReference>
<dbReference type="Pfam" id="PF07167">
    <property type="entry name" value="PhaC_N"/>
    <property type="match status" value="1"/>
</dbReference>
<protein>
    <submittedName>
        <fullName evidence="8">Class I poly(R)-hydroxyalkanoic acid synthase</fullName>
    </submittedName>
</protein>
<dbReference type="Pfam" id="PF00561">
    <property type="entry name" value="Abhydrolase_1"/>
    <property type="match status" value="1"/>
</dbReference>
<evidence type="ECO:0000256" key="1">
    <source>
        <dbReference type="ARBA" id="ARBA00004496"/>
    </source>
</evidence>
<dbReference type="InterPro" id="IPR010941">
    <property type="entry name" value="PhaC_N"/>
</dbReference>
<name>A0A6M1TRV2_9RHOB</name>
<evidence type="ECO:0000259" key="6">
    <source>
        <dbReference type="Pfam" id="PF00561"/>
    </source>
</evidence>
<evidence type="ECO:0000256" key="3">
    <source>
        <dbReference type="ARBA" id="ARBA00022679"/>
    </source>
</evidence>
<keyword evidence="9" id="KW-1185">Reference proteome</keyword>
<dbReference type="InterPro" id="IPR051321">
    <property type="entry name" value="PHA/PHB_synthase"/>
</dbReference>
<evidence type="ECO:0000259" key="7">
    <source>
        <dbReference type="Pfam" id="PF07167"/>
    </source>
</evidence>
<dbReference type="SUPFAM" id="SSF53474">
    <property type="entry name" value="alpha/beta-Hydrolases"/>
    <property type="match status" value="1"/>
</dbReference>
<dbReference type="InterPro" id="IPR029058">
    <property type="entry name" value="AB_hydrolase_fold"/>
</dbReference>
<evidence type="ECO:0000313" key="9">
    <source>
        <dbReference type="Proteomes" id="UP000474758"/>
    </source>
</evidence>
<keyword evidence="5" id="KW-0175">Coiled coil</keyword>
<dbReference type="AlphaFoldDB" id="A0A6M1TRV2"/>
<evidence type="ECO:0000313" key="8">
    <source>
        <dbReference type="EMBL" id="NGQ89786.1"/>
    </source>
</evidence>
<reference evidence="8 9" key="1">
    <citation type="submission" date="2020-02" db="EMBL/GenBank/DDBJ databases">
        <title>Rhodobacter translucens sp. nov., a novel bacterium isolated from activated sludge.</title>
        <authorList>
            <person name="Liu J."/>
        </authorList>
    </citation>
    <scope>NUCLEOTIDE SEQUENCE [LARGE SCALE GENOMIC DNA]</scope>
    <source>
        <strain evidence="8 9">HX-7-19</strain>
    </source>
</reference>
<comment type="subcellular location">
    <subcellularLocation>
        <location evidence="1">Cytoplasm</location>
    </subcellularLocation>
</comment>
<dbReference type="Proteomes" id="UP000474758">
    <property type="component" value="Unassembled WGS sequence"/>
</dbReference>
<sequence>MTTEENDAGERLVRLNENLAKVEELSQRLVAALARRKQVDNSLHGPAPDVYMKAAAAYLAEMMQNPAKILEHQINYWGKSLKHYVEAQQVLAKGELKAPPDATPQDRRFANPLWQTHPFFNYLKQQYLMNAEAVTEAVGDMESLDPADKRRVEYFTRQIVDMFSPTNFLGTNPDALERAVETDGESLVKGLENLVHDIESNSGDLVVTLANREAFKVGENLATSPGAVVYRNRMFELIQYTPTTEKVYQTPLLIFPPWINKFYILDMKPANSLIKWVVEQGFTVFVVSWVNPDHSYRDIGMDDYIRDGYLRAMAEVRRITGEKQINCVGYCIAGTTLSLTLAHLQKAGDQSVRSATLFTTLTDFSDPGEVGVFLNDDFVDGIERQSEQDGILSRFFMSRTFSFLRSNDLIYQPAIKSYMMGEAPPAFDLLYWNGDGTNLPAKMAVEYLRGLCQSDRFATTGFPVFGHPVTLADVQLPLCAIACETDHIAHWRGSFNGVKQMGSKDKTFILSESGHIAGIINPPSKGKYGHYTSDAPLEGAPEDWKANATYHQGSWWPRWGEWLAGRSGKKIKARIPGDSGAEILAPAPGTYVVATPSG</sequence>
<dbReference type="Gene3D" id="3.40.50.1820">
    <property type="entry name" value="alpha/beta hydrolase"/>
    <property type="match status" value="1"/>
</dbReference>
<dbReference type="PANTHER" id="PTHR36837">
    <property type="entry name" value="POLY(3-HYDROXYALKANOATE) POLYMERASE SUBUNIT PHAC"/>
    <property type="match status" value="1"/>
</dbReference>
<evidence type="ECO:0000256" key="2">
    <source>
        <dbReference type="ARBA" id="ARBA00022490"/>
    </source>
</evidence>
<dbReference type="EMBL" id="JAALFE010000002">
    <property type="protein sequence ID" value="NGQ89786.1"/>
    <property type="molecule type" value="Genomic_DNA"/>
</dbReference>
<organism evidence="8 9">
    <name type="scientific">Paragemmobacter kunshanensis</name>
    <dbReference type="NCBI Taxonomy" id="2583234"/>
    <lineage>
        <taxon>Bacteria</taxon>
        <taxon>Pseudomonadati</taxon>
        <taxon>Pseudomonadota</taxon>
        <taxon>Alphaproteobacteria</taxon>
        <taxon>Rhodobacterales</taxon>
        <taxon>Paracoccaceae</taxon>
        <taxon>Paragemmobacter</taxon>
    </lineage>
</organism>
<dbReference type="PANTHER" id="PTHR36837:SF5">
    <property type="entry name" value="POLY-3-HYDROXYBUTYRATE SYNTHASE"/>
    <property type="match status" value="1"/>
</dbReference>
<dbReference type="NCBIfam" id="TIGR01838">
    <property type="entry name" value="PHA_synth_I"/>
    <property type="match status" value="1"/>
</dbReference>
<accession>A0A6M1TRV2</accession>
<gene>
    <name evidence="8" type="primary">phaC</name>
    <name evidence="8" type="ORF">G5V65_02675</name>
</gene>
<feature type="coiled-coil region" evidence="5">
    <location>
        <begin position="5"/>
        <end position="32"/>
    </location>
</feature>
<dbReference type="GO" id="GO:0016746">
    <property type="term" value="F:acyltransferase activity"/>
    <property type="evidence" value="ECO:0007669"/>
    <property type="project" value="UniProtKB-KW"/>
</dbReference>
<keyword evidence="4" id="KW-0012">Acyltransferase</keyword>
<evidence type="ECO:0000256" key="4">
    <source>
        <dbReference type="ARBA" id="ARBA00023315"/>
    </source>
</evidence>
<dbReference type="GO" id="GO:0042619">
    <property type="term" value="P:poly-hydroxybutyrate biosynthetic process"/>
    <property type="evidence" value="ECO:0007669"/>
    <property type="project" value="InterPro"/>
</dbReference>